<dbReference type="PANTHER" id="PTHR46637">
    <property type="entry name" value="TIS1421-TRANSPOSASE PROTEIN A"/>
    <property type="match status" value="1"/>
</dbReference>
<dbReference type="NCBIfam" id="NF033580">
    <property type="entry name" value="transpos_IS5_3"/>
    <property type="match status" value="1"/>
</dbReference>
<accession>A0A934QJ75</accession>
<dbReference type="Pfam" id="PF13340">
    <property type="entry name" value="DUF4096"/>
    <property type="match status" value="1"/>
</dbReference>
<sequence>MARYVLTDAQWQKMAPYCKGKPEDPGRTGDNRRFVEAVLWIARTGCQWRDLPAEFGHWNSVYDRFRTWAKASVFEQMFQAVSDDPDMEYAMVDGTIVPVHRHGHGAKGGPQRQAIGASRGGWTTKIVALTDALGNLVRFQLLPGHRGEPLAVAPLLDGLKFGGLIADKAFDSNWIIRDMVARNAEIVISQRPQRRPPRQIDAAIYTWRHLIENFFCQLKEFKRVAIRCDKTDISFNAMIHLAAVKLQLQ</sequence>
<evidence type="ECO:0008006" key="5">
    <source>
        <dbReference type="Google" id="ProtNLM"/>
    </source>
</evidence>
<dbReference type="InterPro" id="IPR052909">
    <property type="entry name" value="Transposase_6_like"/>
</dbReference>
<dbReference type="Proteomes" id="UP000778970">
    <property type="component" value="Unassembled WGS sequence"/>
</dbReference>
<dbReference type="InterPro" id="IPR025161">
    <property type="entry name" value="IS402-like_dom"/>
</dbReference>
<protein>
    <recommendedName>
        <fullName evidence="5">IS5 family transposase</fullName>
    </recommendedName>
</protein>
<evidence type="ECO:0000259" key="1">
    <source>
        <dbReference type="Pfam" id="PF01609"/>
    </source>
</evidence>
<comment type="caution">
    <text evidence="3">The sequence shown here is derived from an EMBL/GenBank/DDBJ whole genome shotgun (WGS) entry which is preliminary data.</text>
</comment>
<organism evidence="3 4">
    <name type="scientific">Rhodovibrio salinarum</name>
    <dbReference type="NCBI Taxonomy" id="1087"/>
    <lineage>
        <taxon>Bacteria</taxon>
        <taxon>Pseudomonadati</taxon>
        <taxon>Pseudomonadota</taxon>
        <taxon>Alphaproteobacteria</taxon>
        <taxon>Rhodospirillales</taxon>
        <taxon>Rhodovibrionaceae</taxon>
        <taxon>Rhodovibrio</taxon>
    </lineage>
</organism>
<dbReference type="GO" id="GO:0004803">
    <property type="term" value="F:transposase activity"/>
    <property type="evidence" value="ECO:0007669"/>
    <property type="project" value="InterPro"/>
</dbReference>
<reference evidence="3" key="2">
    <citation type="journal article" date="2020" name="Microorganisms">
        <title>Osmotic Adaptation and Compatible Solute Biosynthesis of Phototrophic Bacteria as Revealed from Genome Analyses.</title>
        <authorList>
            <person name="Imhoff J.F."/>
            <person name="Rahn T."/>
            <person name="Kunzel S."/>
            <person name="Keller A."/>
            <person name="Neulinger S.C."/>
        </authorList>
    </citation>
    <scope>NUCLEOTIDE SEQUENCE</scope>
    <source>
        <strain evidence="3">DSM 9154</strain>
    </source>
</reference>
<evidence type="ECO:0000259" key="2">
    <source>
        <dbReference type="Pfam" id="PF13340"/>
    </source>
</evidence>
<evidence type="ECO:0000313" key="4">
    <source>
        <dbReference type="Proteomes" id="UP000778970"/>
    </source>
</evidence>
<proteinExistence type="predicted"/>
<feature type="domain" description="Insertion element IS402-like" evidence="2">
    <location>
        <begin position="6"/>
        <end position="78"/>
    </location>
</feature>
<evidence type="ECO:0000313" key="3">
    <source>
        <dbReference type="EMBL" id="MBK1697854.1"/>
    </source>
</evidence>
<dbReference type="GO" id="GO:0006313">
    <property type="term" value="P:DNA transposition"/>
    <property type="evidence" value="ECO:0007669"/>
    <property type="project" value="InterPro"/>
</dbReference>
<keyword evidence="4" id="KW-1185">Reference proteome</keyword>
<dbReference type="InterPro" id="IPR002559">
    <property type="entry name" value="Transposase_11"/>
</dbReference>
<feature type="domain" description="Transposase IS4-like" evidence="1">
    <location>
        <begin position="91"/>
        <end position="243"/>
    </location>
</feature>
<name>A0A934QJ75_9PROT</name>
<gene>
    <name evidence="3" type="ORF">CKO21_11440</name>
</gene>
<reference evidence="3" key="1">
    <citation type="submission" date="2017-08" db="EMBL/GenBank/DDBJ databases">
        <authorList>
            <person name="Imhoff J.F."/>
            <person name="Rahn T."/>
            <person name="Kuenzel S."/>
            <person name="Neulinger S.C."/>
        </authorList>
    </citation>
    <scope>NUCLEOTIDE SEQUENCE</scope>
    <source>
        <strain evidence="3">DSM 9154</strain>
    </source>
</reference>
<dbReference type="PANTHER" id="PTHR46637:SF1">
    <property type="entry name" value="BLL5188 PROTEIN"/>
    <property type="match status" value="1"/>
</dbReference>
<dbReference type="Pfam" id="PF01609">
    <property type="entry name" value="DDE_Tnp_1"/>
    <property type="match status" value="1"/>
</dbReference>
<dbReference type="GO" id="GO:0003677">
    <property type="term" value="F:DNA binding"/>
    <property type="evidence" value="ECO:0007669"/>
    <property type="project" value="InterPro"/>
</dbReference>
<dbReference type="EMBL" id="NRRE01000026">
    <property type="protein sequence ID" value="MBK1697854.1"/>
    <property type="molecule type" value="Genomic_DNA"/>
</dbReference>
<dbReference type="AlphaFoldDB" id="A0A934QJ75"/>